<dbReference type="Proteomes" id="UP001148737">
    <property type="component" value="Unassembled WGS sequence"/>
</dbReference>
<keyword evidence="2" id="KW-1185">Reference proteome</keyword>
<protein>
    <submittedName>
        <fullName evidence="1">Uncharacterized protein</fullName>
    </submittedName>
</protein>
<dbReference type="EMBL" id="JANAKD010000077">
    <property type="protein sequence ID" value="KAJ3498003.1"/>
    <property type="molecule type" value="Genomic_DNA"/>
</dbReference>
<accession>A0ACC1R5E9</accession>
<gene>
    <name evidence="1" type="ORF">NLG97_g1461</name>
</gene>
<reference evidence="1" key="1">
    <citation type="submission" date="2022-07" db="EMBL/GenBank/DDBJ databases">
        <title>Genome Sequence of Lecanicillium saksenae.</title>
        <authorList>
            <person name="Buettner E."/>
        </authorList>
    </citation>
    <scope>NUCLEOTIDE SEQUENCE</scope>
    <source>
        <strain evidence="1">VT-O1</strain>
    </source>
</reference>
<proteinExistence type="predicted"/>
<evidence type="ECO:0000313" key="2">
    <source>
        <dbReference type="Proteomes" id="UP001148737"/>
    </source>
</evidence>
<evidence type="ECO:0000313" key="1">
    <source>
        <dbReference type="EMBL" id="KAJ3498003.1"/>
    </source>
</evidence>
<name>A0ACC1R5E9_9HYPO</name>
<organism evidence="1 2">
    <name type="scientific">Lecanicillium saksenae</name>
    <dbReference type="NCBI Taxonomy" id="468837"/>
    <lineage>
        <taxon>Eukaryota</taxon>
        <taxon>Fungi</taxon>
        <taxon>Dikarya</taxon>
        <taxon>Ascomycota</taxon>
        <taxon>Pezizomycotina</taxon>
        <taxon>Sordariomycetes</taxon>
        <taxon>Hypocreomycetidae</taxon>
        <taxon>Hypocreales</taxon>
        <taxon>Cordycipitaceae</taxon>
        <taxon>Lecanicillium</taxon>
    </lineage>
</organism>
<sequence length="705" mass="79955">MSLVVYCLIMNENSATLGLLNPDQLSQLAEWVKSLKEPPTVRQADSWLTEQLKVDLRLIEVSRLVETAIYQILAADVSPELRRPGHGLPLSYLPRSEQRFPVLFKPDGERGWQAATLTRREVCMLKLMEDITNKPEWWTKIRNPEIAAKWKAEAVELDWASYSQYADFTPAMADACFEELVLKAEIYEKTDLIPVMDYSETVMKSDKLVPSSLWADLKRCAAILENVPDEEKDWHPGSNGQVLDLIHPSLWPLVYGRSRILVSTTLGLKDSMGKCGMGNVIRKPIPAEVGRIGLEDSRPVSALSPRFQWLPCDVLIDEQGNVEIASYVNNLHPVEHAGIYPVLERFIQLSLPAWDVIYRWPTECRFQRLTTLRVDVDCLTPEICEECGDQCLPVNRMLPHFKQAREKEREDNGGDYVDDEWPPYDLSELTEADEDANEEWFVSTHPLKLPEPQVRAAGGNDDTAAYPFSEEKIQTKGFFNNASKVQVIVKMANIYLEPGSDGYPGGSWHIEGQLNEHIVSTALFYYDSDNITESKLAFRTAADAEGLCTSFDYEQGDHLTISRTFGIEVAGSTLQQIGSVLTRPERALFFPNVYQHRVQPFQLADASRPGHRKILALFLVDPAVPIISTANVPPQQRHWWSPDAAIRESGRFPPEVTEMILDSIDFPIGLEEAKQIREELMAERTVLKEGADDELRRVEWSFCEH</sequence>
<comment type="caution">
    <text evidence="1">The sequence shown here is derived from an EMBL/GenBank/DDBJ whole genome shotgun (WGS) entry which is preliminary data.</text>
</comment>